<keyword evidence="1" id="KW-1133">Transmembrane helix</keyword>
<keyword evidence="1" id="KW-0472">Membrane</keyword>
<comment type="caution">
    <text evidence="3">The sequence shown here is derived from an EMBL/GenBank/DDBJ whole genome shotgun (WGS) entry which is preliminary data.</text>
</comment>
<keyword evidence="1" id="KW-0812">Transmembrane</keyword>
<evidence type="ECO:0000313" key="3">
    <source>
        <dbReference type="EMBL" id="NDY58997.1"/>
    </source>
</evidence>
<dbReference type="InterPro" id="IPR025517">
    <property type="entry name" value="DUF4405"/>
</dbReference>
<organism evidence="3 4">
    <name type="scientific">Desulfolutivibrio sulfodismutans</name>
    <dbReference type="NCBI Taxonomy" id="63561"/>
    <lineage>
        <taxon>Bacteria</taxon>
        <taxon>Pseudomonadati</taxon>
        <taxon>Thermodesulfobacteriota</taxon>
        <taxon>Desulfovibrionia</taxon>
        <taxon>Desulfovibrionales</taxon>
        <taxon>Desulfovibrionaceae</taxon>
        <taxon>Desulfolutivibrio</taxon>
    </lineage>
</organism>
<feature type="transmembrane region" description="Helical" evidence="1">
    <location>
        <begin position="90"/>
        <end position="110"/>
    </location>
</feature>
<sequence length="276" mass="30223">MLRKTVSLLLTFSGVFVLLTSVVLYIEPEGRVAYWADWKLLGLDKPQWGDLHVTTGFLFLVALMLHVWLNWKPILSYMKNKARELTGINAANLTALAVTLYVVIGTLFALPPMQQVLELGSAIKDSHVETYGNPPYGHAELSTLERFAAFMKMDPEKALMALREKGFKAESSKMTLRDMADANGVTPKALYEAMSDATTPELPDIAPEGTGKLRLGDLCKQFGLDAQAAVKGLAATNIKASADQTMKEIASANNLSPTEVYQALRAWSLSRKPSSS</sequence>
<dbReference type="AlphaFoldDB" id="A0A7K3NSA5"/>
<evidence type="ECO:0000256" key="1">
    <source>
        <dbReference type="SAM" id="Phobius"/>
    </source>
</evidence>
<accession>A0A7K3NSA5</accession>
<feature type="transmembrane region" description="Helical" evidence="1">
    <location>
        <begin position="48"/>
        <end position="69"/>
    </location>
</feature>
<reference evidence="3 4" key="1">
    <citation type="submission" date="2020-02" db="EMBL/GenBank/DDBJ databases">
        <title>Comparative genomics of sulfur disproportionating microorganisms.</title>
        <authorList>
            <person name="Ward L.M."/>
            <person name="Bertran E."/>
            <person name="Johnston D.T."/>
        </authorList>
    </citation>
    <scope>NUCLEOTIDE SEQUENCE [LARGE SCALE GENOMIC DNA]</scope>
    <source>
        <strain evidence="3 4">DSM 3696</strain>
    </source>
</reference>
<protein>
    <submittedName>
        <fullName evidence="3">DUF4405 domain-containing protein</fullName>
    </submittedName>
</protein>
<name>A0A7K3NSA5_9BACT</name>
<dbReference type="Proteomes" id="UP000469724">
    <property type="component" value="Unassembled WGS sequence"/>
</dbReference>
<dbReference type="EMBL" id="JAAGRQ010000188">
    <property type="protein sequence ID" value="NDY58997.1"/>
    <property type="molecule type" value="Genomic_DNA"/>
</dbReference>
<dbReference type="RefSeq" id="WP_163304054.1">
    <property type="nucleotide sequence ID" value="NZ_JAAGRQ010000188.1"/>
</dbReference>
<evidence type="ECO:0000259" key="2">
    <source>
        <dbReference type="Pfam" id="PF14358"/>
    </source>
</evidence>
<keyword evidence="4" id="KW-1185">Reference proteome</keyword>
<proteinExistence type="predicted"/>
<dbReference type="Pfam" id="PF14358">
    <property type="entry name" value="DUF4405"/>
    <property type="match status" value="1"/>
</dbReference>
<evidence type="ECO:0000313" key="4">
    <source>
        <dbReference type="Proteomes" id="UP000469724"/>
    </source>
</evidence>
<feature type="domain" description="Flavinylation-associated cytochrome" evidence="2">
    <location>
        <begin position="6"/>
        <end position="71"/>
    </location>
</feature>
<gene>
    <name evidence="3" type="ORF">G3N56_19855</name>
</gene>